<feature type="transmembrane region" description="Helical" evidence="2">
    <location>
        <begin position="172"/>
        <end position="194"/>
    </location>
</feature>
<dbReference type="Proteomes" id="UP000046392">
    <property type="component" value="Unplaced"/>
</dbReference>
<dbReference type="STRING" id="174720.A0A0N5C2B5"/>
<feature type="transmembrane region" description="Helical" evidence="2">
    <location>
        <begin position="417"/>
        <end position="444"/>
    </location>
</feature>
<evidence type="ECO:0000313" key="3">
    <source>
        <dbReference type="Proteomes" id="UP000046392"/>
    </source>
</evidence>
<organism evidence="3 4">
    <name type="scientific">Strongyloides papillosus</name>
    <name type="common">Intestinal threadworm</name>
    <dbReference type="NCBI Taxonomy" id="174720"/>
    <lineage>
        <taxon>Eukaryota</taxon>
        <taxon>Metazoa</taxon>
        <taxon>Ecdysozoa</taxon>
        <taxon>Nematoda</taxon>
        <taxon>Chromadorea</taxon>
        <taxon>Rhabditida</taxon>
        <taxon>Tylenchina</taxon>
        <taxon>Panagrolaimomorpha</taxon>
        <taxon>Strongyloidoidea</taxon>
        <taxon>Strongyloididae</taxon>
        <taxon>Strongyloides</taxon>
    </lineage>
</organism>
<dbReference type="AlphaFoldDB" id="A0A0N5C2B5"/>
<keyword evidence="3" id="KW-1185">Reference proteome</keyword>
<dbReference type="GO" id="GO:0004888">
    <property type="term" value="F:transmembrane signaling receptor activity"/>
    <property type="evidence" value="ECO:0007669"/>
    <property type="project" value="TreeGrafter"/>
</dbReference>
<protein>
    <submittedName>
        <fullName evidence="4">LMBR1-like membrane protein</fullName>
    </submittedName>
</protein>
<reference evidence="4" key="1">
    <citation type="submission" date="2017-02" db="UniProtKB">
        <authorList>
            <consortium name="WormBaseParasite"/>
        </authorList>
    </citation>
    <scope>IDENTIFICATION</scope>
</reference>
<dbReference type="GO" id="GO:0005886">
    <property type="term" value="C:plasma membrane"/>
    <property type="evidence" value="ECO:0007669"/>
    <property type="project" value="TreeGrafter"/>
</dbReference>
<accession>A0A0N5C2B5</accession>
<feature type="transmembrane region" description="Helical" evidence="2">
    <location>
        <begin position="34"/>
        <end position="55"/>
    </location>
</feature>
<dbReference type="PRINTS" id="PR01692">
    <property type="entry name" value="LIPOCALINIMR"/>
</dbReference>
<evidence type="ECO:0000256" key="2">
    <source>
        <dbReference type="SAM" id="Phobius"/>
    </source>
</evidence>
<dbReference type="InterPro" id="IPR008075">
    <property type="entry name" value="LIMR"/>
</dbReference>
<keyword evidence="2" id="KW-1133">Transmembrane helix</keyword>
<dbReference type="InterPro" id="IPR006876">
    <property type="entry name" value="LMBR1-like_membr_prot"/>
</dbReference>
<dbReference type="GO" id="GO:0007165">
    <property type="term" value="P:signal transduction"/>
    <property type="evidence" value="ECO:0007669"/>
    <property type="project" value="TreeGrafter"/>
</dbReference>
<feature type="transmembrane region" description="Helical" evidence="2">
    <location>
        <begin position="221"/>
        <end position="246"/>
    </location>
</feature>
<dbReference type="PANTHER" id="PTHR12625">
    <property type="entry name" value="LIPOCALIN-1 INTERACTING MEMBRANE RECEPTOR LIMR"/>
    <property type="match status" value="1"/>
</dbReference>
<feature type="transmembrane region" description="Helical" evidence="2">
    <location>
        <begin position="496"/>
        <end position="519"/>
    </location>
</feature>
<keyword evidence="2" id="KW-0472">Membrane</keyword>
<dbReference type="WBParaSite" id="SPAL_0001212500.1">
    <property type="protein sequence ID" value="SPAL_0001212500.1"/>
    <property type="gene ID" value="SPAL_0001212500"/>
</dbReference>
<feature type="transmembrane region" description="Helical" evidence="2">
    <location>
        <begin position="128"/>
        <end position="151"/>
    </location>
</feature>
<keyword evidence="2" id="KW-0812">Transmembrane</keyword>
<feature type="transmembrane region" description="Helical" evidence="2">
    <location>
        <begin position="75"/>
        <end position="98"/>
    </location>
</feature>
<sequence length="552" mass="63837">MDKLSLMLQPPQSGLDPDPNDPFYLEEEAFHDSVRVQIICLLVYILFYLCSYSVIRYYRTRSDFDELYSGDEDYFVYRIAVWICTSSLATAISAIFLLPFSILGTEIRQVYKDNFYIAWLNWDLIYTMWNYVFTFSNISLFILLPFSYFFIESQGFHGARKRLKSRIIEAACVSFFLIIIITCLIDLCYTMFFASTYSNDGVSNSTTTQGWRKITQLHLTLFNFTFVNIPMIYSFCSLIGLTLFLISTPFGFSRIFDWAYNLLTKQQSINFSFVNINESCDISSDMNRSAQEFYRKLERAKVLSLRRRVSGTVEIVNNDSNDNIETFEENHKYCYFNKILPNANDHVGVLRIGQLLNVCKITVSLIKYPLLMITILLLTIIFVLMITINTLTILFGFRSLPHYVQIVEVNSRHVNGILWSTIEVAVITYMFALSLAGVYSLPFLRRMKPKKSMTSMTSVIGNSTLILCLSSALPVTSKTLGITTFDLLGKYGTLTWLSNFSFIWFYNVIFVSITISCLLNKLTLQVRNEIVTRFQYFLNRNKYPSGMEGKDK</sequence>
<name>A0A0N5C2B5_STREA</name>
<feature type="transmembrane region" description="Helical" evidence="2">
    <location>
        <begin position="456"/>
        <end position="476"/>
    </location>
</feature>
<evidence type="ECO:0000256" key="1">
    <source>
        <dbReference type="ARBA" id="ARBA00010487"/>
    </source>
</evidence>
<evidence type="ECO:0000313" key="4">
    <source>
        <dbReference type="WBParaSite" id="SPAL_0001212500.1"/>
    </source>
</evidence>
<feature type="transmembrane region" description="Helical" evidence="2">
    <location>
        <begin position="370"/>
        <end position="397"/>
    </location>
</feature>
<dbReference type="Pfam" id="PF04791">
    <property type="entry name" value="LMBR1"/>
    <property type="match status" value="1"/>
</dbReference>
<comment type="similarity">
    <text evidence="1">Belongs to the LIMR family.</text>
</comment>
<proteinExistence type="inferred from homology"/>
<dbReference type="PANTHER" id="PTHR12625:SF0">
    <property type="entry name" value="PROTEIN LILIPOD"/>
    <property type="match status" value="1"/>
</dbReference>